<dbReference type="Gene3D" id="1.10.287.130">
    <property type="match status" value="1"/>
</dbReference>
<evidence type="ECO:0000256" key="4">
    <source>
        <dbReference type="ARBA" id="ARBA00022679"/>
    </source>
</evidence>
<feature type="domain" description="PAC" evidence="15">
    <location>
        <begin position="672"/>
        <end position="724"/>
    </location>
</feature>
<evidence type="ECO:0000259" key="13">
    <source>
        <dbReference type="PROSITE" id="PS50110"/>
    </source>
</evidence>
<dbReference type="InterPro" id="IPR035965">
    <property type="entry name" value="PAS-like_dom_sf"/>
</dbReference>
<dbReference type="SMART" id="SM00388">
    <property type="entry name" value="HisKA"/>
    <property type="match status" value="1"/>
</dbReference>
<dbReference type="PROSITE" id="PS50110">
    <property type="entry name" value="RESPONSE_REGULATORY"/>
    <property type="match status" value="1"/>
</dbReference>
<dbReference type="SUPFAM" id="SSF55785">
    <property type="entry name" value="PYP-like sensor domain (PAS domain)"/>
    <property type="match status" value="4"/>
</dbReference>
<dbReference type="SUPFAM" id="SSF47384">
    <property type="entry name" value="Homodimeric domain of signal transducing histidine kinase"/>
    <property type="match status" value="1"/>
</dbReference>
<keyword evidence="10" id="KW-0129">CBS domain</keyword>
<dbReference type="Pfam" id="PF08448">
    <property type="entry name" value="PAS_4"/>
    <property type="match status" value="1"/>
</dbReference>
<evidence type="ECO:0000259" key="12">
    <source>
        <dbReference type="PROSITE" id="PS50109"/>
    </source>
</evidence>
<dbReference type="PROSITE" id="PS50109">
    <property type="entry name" value="HIS_KIN"/>
    <property type="match status" value="1"/>
</dbReference>
<dbReference type="Pfam" id="PF00072">
    <property type="entry name" value="Response_reg"/>
    <property type="match status" value="1"/>
</dbReference>
<dbReference type="PANTHER" id="PTHR43065">
    <property type="entry name" value="SENSOR HISTIDINE KINASE"/>
    <property type="match status" value="1"/>
</dbReference>
<dbReference type="Gene3D" id="3.30.450.20">
    <property type="entry name" value="PAS domain"/>
    <property type="match status" value="4"/>
</dbReference>
<dbReference type="SMART" id="SM00116">
    <property type="entry name" value="CBS"/>
    <property type="match status" value="2"/>
</dbReference>
<dbReference type="CDD" id="cd04620">
    <property type="entry name" value="CBS_two-component_sensor_histidine_kinase_repeat1"/>
    <property type="match status" value="1"/>
</dbReference>
<evidence type="ECO:0000256" key="2">
    <source>
        <dbReference type="ARBA" id="ARBA00012438"/>
    </source>
</evidence>
<dbReference type="CDD" id="cd00156">
    <property type="entry name" value="REC"/>
    <property type="match status" value="1"/>
</dbReference>
<evidence type="ECO:0000259" key="14">
    <source>
        <dbReference type="PROSITE" id="PS50112"/>
    </source>
</evidence>
<feature type="domain" description="PAC" evidence="15">
    <location>
        <begin position="422"/>
        <end position="474"/>
    </location>
</feature>
<evidence type="ECO:0000256" key="8">
    <source>
        <dbReference type="ARBA" id="ARBA00023012"/>
    </source>
</evidence>
<gene>
    <name evidence="17" type="ORF">BC008_13445</name>
    <name evidence="18" type="ORF">BC008_18385</name>
</gene>
<dbReference type="EC" id="2.7.13.3" evidence="2"/>
<dbReference type="SUPFAM" id="SSF55874">
    <property type="entry name" value="ATPase domain of HSP90 chaperone/DNA topoisomerase II/histidine kinase"/>
    <property type="match status" value="1"/>
</dbReference>
<keyword evidence="7" id="KW-0067">ATP-binding</keyword>
<feature type="domain" description="PAS" evidence="14">
    <location>
        <begin position="600"/>
        <end position="670"/>
    </location>
</feature>
<feature type="coiled-coil region" evidence="11">
    <location>
        <begin position="458"/>
        <end position="492"/>
    </location>
</feature>
<dbReference type="OrthoDB" id="9788063at2"/>
<dbReference type="PROSITE" id="PS51371">
    <property type="entry name" value="CBS"/>
    <property type="match status" value="1"/>
</dbReference>
<dbReference type="PRINTS" id="PR00344">
    <property type="entry name" value="BCTRLSENSOR"/>
</dbReference>
<feature type="domain" description="Response regulatory" evidence="13">
    <location>
        <begin position="980"/>
        <end position="1096"/>
    </location>
</feature>
<evidence type="ECO:0000256" key="6">
    <source>
        <dbReference type="ARBA" id="ARBA00022777"/>
    </source>
</evidence>
<dbReference type="Gene3D" id="3.40.50.2300">
    <property type="match status" value="1"/>
</dbReference>
<dbReference type="InterPro" id="IPR001610">
    <property type="entry name" value="PAC"/>
</dbReference>
<dbReference type="Pfam" id="PF00571">
    <property type="entry name" value="CBS"/>
    <property type="match status" value="1"/>
</dbReference>
<feature type="domain" description="PAC" evidence="15">
    <location>
        <begin position="552"/>
        <end position="603"/>
    </location>
</feature>
<dbReference type="AlphaFoldDB" id="A0A0V7ZJ25"/>
<reference evidence="18 19" key="1">
    <citation type="journal article" date="2015" name="Genome Announc.">
        <title>Draft Genome of the Euendolithic (true boring) Cyanobacterium Mastigocoleus testarum strain BC008.</title>
        <authorList>
            <person name="Guida B.S."/>
            <person name="Garcia-Pichel F."/>
        </authorList>
    </citation>
    <scope>NUCLEOTIDE SEQUENCE [LARGE SCALE GENOMIC DNA]</scope>
    <source>
        <strain evidence="18 19">BC008</strain>
    </source>
</reference>
<dbReference type="InterPro" id="IPR013655">
    <property type="entry name" value="PAS_fold_3"/>
</dbReference>
<feature type="domain" description="Histidine kinase" evidence="12">
    <location>
        <begin position="737"/>
        <end position="961"/>
    </location>
</feature>
<keyword evidence="4" id="KW-0808">Transferase</keyword>
<dbReference type="Proteomes" id="UP000053372">
    <property type="component" value="Unassembled WGS sequence"/>
</dbReference>
<dbReference type="InterPro" id="IPR000644">
    <property type="entry name" value="CBS_dom"/>
</dbReference>
<dbReference type="InterPro" id="IPR046342">
    <property type="entry name" value="CBS_dom_sf"/>
</dbReference>
<dbReference type="SMART" id="SM00091">
    <property type="entry name" value="PAS"/>
    <property type="match status" value="4"/>
</dbReference>
<dbReference type="InterPro" id="IPR011006">
    <property type="entry name" value="CheY-like_superfamily"/>
</dbReference>
<keyword evidence="6" id="KW-0418">Kinase</keyword>
<feature type="domain" description="PAS" evidence="14">
    <location>
        <begin position="227"/>
        <end position="273"/>
    </location>
</feature>
<evidence type="ECO:0000256" key="9">
    <source>
        <dbReference type="PROSITE-ProRule" id="PRU00169"/>
    </source>
</evidence>
<evidence type="ECO:0000256" key="10">
    <source>
        <dbReference type="PROSITE-ProRule" id="PRU00703"/>
    </source>
</evidence>
<keyword evidence="19" id="KW-1185">Reference proteome</keyword>
<dbReference type="Gene3D" id="3.10.580.10">
    <property type="entry name" value="CBS-domain"/>
    <property type="match status" value="1"/>
</dbReference>
<dbReference type="Pfam" id="PF00512">
    <property type="entry name" value="HisKA"/>
    <property type="match status" value="1"/>
</dbReference>
<dbReference type="RefSeq" id="WP_058184173.1">
    <property type="nucleotide sequence ID" value="NZ_LMTZ01000119.1"/>
</dbReference>
<dbReference type="Pfam" id="PF08447">
    <property type="entry name" value="PAS_3"/>
    <property type="match status" value="1"/>
</dbReference>
<keyword evidence="11" id="KW-0175">Coiled coil</keyword>
<keyword evidence="3 9" id="KW-0597">Phosphoprotein</keyword>
<evidence type="ECO:0000256" key="3">
    <source>
        <dbReference type="ARBA" id="ARBA00022553"/>
    </source>
</evidence>
<dbReference type="InterPro" id="IPR000700">
    <property type="entry name" value="PAS-assoc_C"/>
</dbReference>
<dbReference type="InterPro" id="IPR036097">
    <property type="entry name" value="HisK_dim/P_sf"/>
</dbReference>
<dbReference type="SMART" id="SM00448">
    <property type="entry name" value="REC"/>
    <property type="match status" value="1"/>
</dbReference>
<dbReference type="CDD" id="cd00130">
    <property type="entry name" value="PAS"/>
    <property type="match status" value="4"/>
</dbReference>
<dbReference type="InterPro" id="IPR001789">
    <property type="entry name" value="Sig_transdc_resp-reg_receiver"/>
</dbReference>
<dbReference type="PANTHER" id="PTHR43065:SF46">
    <property type="entry name" value="C4-DICARBOXYLATE TRANSPORT SENSOR PROTEIN DCTB"/>
    <property type="match status" value="1"/>
</dbReference>
<evidence type="ECO:0000313" key="17">
    <source>
        <dbReference type="EMBL" id="KST63464.1"/>
    </source>
</evidence>
<protein>
    <recommendedName>
        <fullName evidence="2">histidine kinase</fullName>
        <ecNumber evidence="2">2.7.13.3</ecNumber>
    </recommendedName>
</protein>
<dbReference type="EMBL" id="LMTZ01000138">
    <property type="protein sequence ID" value="KST63464.1"/>
    <property type="molecule type" value="Genomic_DNA"/>
</dbReference>
<evidence type="ECO:0000256" key="11">
    <source>
        <dbReference type="SAM" id="Coils"/>
    </source>
</evidence>
<comment type="caution">
    <text evidence="18">The sequence shown here is derived from an EMBL/GenBank/DDBJ whole genome shotgun (WGS) entry which is preliminary data.</text>
</comment>
<evidence type="ECO:0000256" key="5">
    <source>
        <dbReference type="ARBA" id="ARBA00022741"/>
    </source>
</evidence>
<dbReference type="EMBL" id="LMTZ01000119">
    <property type="protein sequence ID" value="KST64596.1"/>
    <property type="molecule type" value="Genomic_DNA"/>
</dbReference>
<dbReference type="GO" id="GO:0000155">
    <property type="term" value="F:phosphorelay sensor kinase activity"/>
    <property type="evidence" value="ECO:0007669"/>
    <property type="project" value="InterPro"/>
</dbReference>
<dbReference type="InterPro" id="IPR004358">
    <property type="entry name" value="Sig_transdc_His_kin-like_C"/>
</dbReference>
<evidence type="ECO:0000259" key="16">
    <source>
        <dbReference type="PROSITE" id="PS51371"/>
    </source>
</evidence>
<dbReference type="InterPro" id="IPR003594">
    <property type="entry name" value="HATPase_dom"/>
</dbReference>
<evidence type="ECO:0000259" key="15">
    <source>
        <dbReference type="PROSITE" id="PS50113"/>
    </source>
</evidence>
<feature type="domain" description="PAC" evidence="15">
    <location>
        <begin position="294"/>
        <end position="346"/>
    </location>
</feature>
<evidence type="ECO:0000313" key="18">
    <source>
        <dbReference type="EMBL" id="KST64596.1"/>
    </source>
</evidence>
<dbReference type="SMART" id="SM00086">
    <property type="entry name" value="PAC"/>
    <property type="match status" value="4"/>
</dbReference>
<dbReference type="SMART" id="SM00387">
    <property type="entry name" value="HATPase_c"/>
    <property type="match status" value="1"/>
</dbReference>
<dbReference type="SUPFAM" id="SSF54631">
    <property type="entry name" value="CBS-domain pair"/>
    <property type="match status" value="1"/>
</dbReference>
<dbReference type="Pfam" id="PF02518">
    <property type="entry name" value="HATPase_c"/>
    <property type="match status" value="1"/>
</dbReference>
<keyword evidence="5" id="KW-0547">Nucleotide-binding</keyword>
<name>A0A0V7ZJ25_9CYAN</name>
<proteinExistence type="predicted"/>
<organism evidence="18 19">
    <name type="scientific">Mastigocoleus testarum BC008</name>
    <dbReference type="NCBI Taxonomy" id="371196"/>
    <lineage>
        <taxon>Bacteria</taxon>
        <taxon>Bacillati</taxon>
        <taxon>Cyanobacteriota</taxon>
        <taxon>Cyanophyceae</taxon>
        <taxon>Nostocales</taxon>
        <taxon>Hapalosiphonaceae</taxon>
        <taxon>Mastigocoleus</taxon>
    </lineage>
</organism>
<dbReference type="InterPro" id="IPR013656">
    <property type="entry name" value="PAS_4"/>
</dbReference>
<keyword evidence="8" id="KW-0902">Two-component regulatory system</keyword>
<evidence type="ECO:0000256" key="1">
    <source>
        <dbReference type="ARBA" id="ARBA00000085"/>
    </source>
</evidence>
<dbReference type="InterPro" id="IPR003661">
    <property type="entry name" value="HisK_dim/P_dom"/>
</dbReference>
<sequence length="1112" mass="125343">MEPNNKLIDFCDLNGVIDVSPLTVTPDTLVVDAIPLMMHEGQNRSNKFGVRGKLSQPNKTDRNPKDYVLVVEGLSLVGIFTHIDIVRLAGSGINFSGVRISEVMTQQVISLKIYPNHDIFTVQSLMHRHGIHHLPILDRQNKLVGIITQNHLQQVFGSEEKTDLIPGLQKQLKSQENHLKELQEELYQTRSELKQQVNIFEKAKICCKREIKVRSQIEAQINFQANVLAHVSDAVIAIDNEHHVVYLNRRAEQLYNIEADEFIGRHLEEVYKYQWIDNEDKYLADNALLTQGWWQGENIHIKNNGQEIHVDLSISFLQDNSGNKIGLLAVIRDITKRKQVEKKLRRTEALLQEAQRVAKMGSWSWDLNTGEKWWSEEFYRFTNLNQDSPIPNIEVANQFIHSADRARVNKITKAALEQGIPYETEFRFLRPDSTVGYAFSCGRVDKDAQGRVVRFYGISQDISEYKQVEEALRESKERYRDLAQKLHSLTVNAPIYIYELDRNGRIIFANRTNECVSQEKLLGSLVTKWFPPDQRSSIDSVLEQVFTTQQVQEIEYAIPDRQGDTRFYKTQIAPNQVQGKATTAVLIASDITERKLAEEKIAEQAALLDVTTDAILLRSLSGEIIYYNQAAESMYGWTSQEAIGQVADELLYKEISPELTEALQTIKDKHSWQGELHKITKEGREIIVASRWTLVKDKLGNPKSILTVDTDITEKKQLEKQFLRAQRLESLGTLASGIAHDLNNILTPILAVSQLLPLKVTNLDRSSQDMLKMLESSAKRGANLVKQILSFARGNEARRTILQVKHLLRDIEQFVKGTFPKFIEIERNLPRDLWTVAADPTQLHQVFMNLVVNARDAMPDGGTLSILAENIFVDESYARMNIDAKVGPYVVVTIADTGVGIPPENIDRIFDPFFTTKDVGKGTGLGLSTVLGIIKNHDGFVKISSELGNGSQFQVYLPSQEGLVSDKEQDLQGLVGKGEVILVIDDEAKICEIIKTTLENYNLQVLTAKDGIEGISVYANHKDDISIVLTDMMMPIMDGATTIRTLQRINPRVKIIATSGLASTEALAKTVGTGVQGFLAKPFTACELVKAIAEVLPECDQSLVETFQDKKL</sequence>
<feature type="coiled-coil region" evidence="11">
    <location>
        <begin position="165"/>
        <end position="199"/>
    </location>
</feature>
<evidence type="ECO:0000313" key="19">
    <source>
        <dbReference type="Proteomes" id="UP000053372"/>
    </source>
</evidence>
<dbReference type="NCBIfam" id="TIGR00229">
    <property type="entry name" value="sensory_box"/>
    <property type="match status" value="3"/>
</dbReference>
<dbReference type="Gene3D" id="3.30.565.10">
    <property type="entry name" value="Histidine kinase-like ATPase, C-terminal domain"/>
    <property type="match status" value="1"/>
</dbReference>
<dbReference type="Gene3D" id="2.10.70.100">
    <property type="match status" value="1"/>
</dbReference>
<dbReference type="SUPFAM" id="SSF52172">
    <property type="entry name" value="CheY-like"/>
    <property type="match status" value="1"/>
</dbReference>
<dbReference type="PROSITE" id="PS50112">
    <property type="entry name" value="PAS"/>
    <property type="match status" value="2"/>
</dbReference>
<dbReference type="CDD" id="cd00082">
    <property type="entry name" value="HisKA"/>
    <property type="match status" value="1"/>
</dbReference>
<feature type="modified residue" description="4-aspartylphosphate" evidence="9">
    <location>
        <position position="1031"/>
    </location>
</feature>
<accession>A0A0V7ZJ25</accession>
<dbReference type="InterPro" id="IPR036890">
    <property type="entry name" value="HATPase_C_sf"/>
</dbReference>
<comment type="catalytic activity">
    <reaction evidence="1">
        <text>ATP + protein L-histidine = ADP + protein N-phospho-L-histidine.</text>
        <dbReference type="EC" id="2.7.13.3"/>
    </reaction>
</comment>
<dbReference type="PROSITE" id="PS50113">
    <property type="entry name" value="PAC"/>
    <property type="match status" value="4"/>
</dbReference>
<feature type="domain" description="CBS" evidence="16">
    <location>
        <begin position="104"/>
        <end position="164"/>
    </location>
</feature>
<dbReference type="InterPro" id="IPR005467">
    <property type="entry name" value="His_kinase_dom"/>
</dbReference>
<evidence type="ECO:0000256" key="7">
    <source>
        <dbReference type="ARBA" id="ARBA00022840"/>
    </source>
</evidence>
<dbReference type="Pfam" id="PF13426">
    <property type="entry name" value="PAS_9"/>
    <property type="match status" value="2"/>
</dbReference>
<dbReference type="InterPro" id="IPR000014">
    <property type="entry name" value="PAS"/>
</dbReference>